<evidence type="ECO:0000313" key="12">
    <source>
        <dbReference type="Proteomes" id="UP000199005"/>
    </source>
</evidence>
<name>A0A1H6SI76_9GAMM</name>
<dbReference type="EMBL" id="FNYO01000015">
    <property type="protein sequence ID" value="SEI67553.1"/>
    <property type="molecule type" value="Genomic_DNA"/>
</dbReference>
<accession>A0A1H6SI76</accession>
<evidence type="ECO:0000256" key="8">
    <source>
        <dbReference type="ARBA" id="ARBA00023004"/>
    </source>
</evidence>
<dbReference type="Gene3D" id="3.10.180.10">
    <property type="entry name" value="2,3-Dihydroxybiphenyl 1,2-Dioxygenase, domain 1"/>
    <property type="match status" value="1"/>
</dbReference>
<dbReference type="PANTHER" id="PTHR21366">
    <property type="entry name" value="GLYOXALASE FAMILY PROTEIN"/>
    <property type="match status" value="1"/>
</dbReference>
<keyword evidence="6 9" id="KW-0223">Dioxygenase</keyword>
<dbReference type="PROSITE" id="PS00082">
    <property type="entry name" value="EXTRADIOL_DIOXYGENAS"/>
    <property type="match status" value="1"/>
</dbReference>
<sequence>MSLLQGIHHAAYRCRDAKQTIEFYREALGMDLMLAISEDRVPSTKEPDPYMHIFLDAGAGNVLAFFEIPNSPPMGRDENTPAWVQHIAFRVADMDTLLTTKERLKSLGIEVLGPTNHELFQSIYFVDPNGHRIELAADTVEPGVLEKLHELAGPMVEEWSRTRSTVRHAAFLHEKEFSADH</sequence>
<evidence type="ECO:0000256" key="7">
    <source>
        <dbReference type="ARBA" id="ARBA00023002"/>
    </source>
</evidence>
<keyword evidence="5 9" id="KW-0058">Aromatic hydrocarbons catabolism</keyword>
<evidence type="ECO:0000256" key="6">
    <source>
        <dbReference type="ARBA" id="ARBA00022964"/>
    </source>
</evidence>
<comment type="cofactor">
    <cofactor evidence="1 9">
        <name>Fe(2+)</name>
        <dbReference type="ChEBI" id="CHEBI:29033"/>
    </cofactor>
</comment>
<evidence type="ECO:0000256" key="4">
    <source>
        <dbReference type="ARBA" id="ARBA00022737"/>
    </source>
</evidence>
<dbReference type="CDD" id="cd06587">
    <property type="entry name" value="VOC"/>
    <property type="match status" value="1"/>
</dbReference>
<dbReference type="AlphaFoldDB" id="A0A1H6SI76"/>
<dbReference type="Pfam" id="PF00903">
    <property type="entry name" value="Glyoxalase"/>
    <property type="match status" value="1"/>
</dbReference>
<dbReference type="GO" id="GO:0051213">
    <property type="term" value="F:dioxygenase activity"/>
    <property type="evidence" value="ECO:0007669"/>
    <property type="project" value="UniProtKB-KW"/>
</dbReference>
<dbReference type="SUPFAM" id="SSF54593">
    <property type="entry name" value="Glyoxalase/Bleomycin resistance protein/Dihydroxybiphenyl dioxygenase"/>
    <property type="match status" value="1"/>
</dbReference>
<evidence type="ECO:0000256" key="5">
    <source>
        <dbReference type="ARBA" id="ARBA00022797"/>
    </source>
</evidence>
<dbReference type="GO" id="GO:0008198">
    <property type="term" value="F:ferrous iron binding"/>
    <property type="evidence" value="ECO:0007669"/>
    <property type="project" value="InterPro"/>
</dbReference>
<dbReference type="STRING" id="170623.SAMN04244579_01597"/>
<dbReference type="InterPro" id="IPR004360">
    <property type="entry name" value="Glyas_Fos-R_dOase_dom"/>
</dbReference>
<evidence type="ECO:0000313" key="11">
    <source>
        <dbReference type="EMBL" id="SEI67553.1"/>
    </source>
</evidence>
<dbReference type="PANTHER" id="PTHR21366:SF30">
    <property type="entry name" value="BLL2330 PROTEIN"/>
    <property type="match status" value="1"/>
</dbReference>
<dbReference type="InterPro" id="IPR037523">
    <property type="entry name" value="VOC_core"/>
</dbReference>
<comment type="similarity">
    <text evidence="2 9">Belongs to the extradiol ring-cleavage dioxygenase family.</text>
</comment>
<evidence type="ECO:0000259" key="10">
    <source>
        <dbReference type="PROSITE" id="PS51819"/>
    </source>
</evidence>
<keyword evidence="4" id="KW-0677">Repeat</keyword>
<dbReference type="InterPro" id="IPR000486">
    <property type="entry name" value="Xdiol_ring_cleave_dOase_1/2"/>
</dbReference>
<dbReference type="InterPro" id="IPR029068">
    <property type="entry name" value="Glyas_Bleomycin-R_OHBP_Dase"/>
</dbReference>
<evidence type="ECO:0000256" key="3">
    <source>
        <dbReference type="ARBA" id="ARBA00022723"/>
    </source>
</evidence>
<keyword evidence="3" id="KW-0479">Metal-binding</keyword>
<dbReference type="RefSeq" id="WP_090898549.1">
    <property type="nucleotide sequence ID" value="NZ_FNYO01000015.1"/>
</dbReference>
<proteinExistence type="inferred from homology"/>
<reference evidence="11 12" key="1">
    <citation type="submission" date="2016-10" db="EMBL/GenBank/DDBJ databases">
        <authorList>
            <person name="de Groot N.N."/>
        </authorList>
    </citation>
    <scope>NUCLEOTIDE SEQUENCE [LARGE SCALE GENOMIC DNA]</scope>
    <source>
        <strain evidence="11 12">DSM 1041</strain>
    </source>
</reference>
<evidence type="ECO:0000256" key="2">
    <source>
        <dbReference type="ARBA" id="ARBA00008784"/>
    </source>
</evidence>
<keyword evidence="7 9" id="KW-0560">Oxidoreductase</keyword>
<gene>
    <name evidence="11" type="ORF">SAMN04244579_01597</name>
</gene>
<dbReference type="InterPro" id="IPR050383">
    <property type="entry name" value="GlyoxalaseI/FosfomycinResist"/>
</dbReference>
<protein>
    <submittedName>
        <fullName evidence="11">Catechol 2,3-dioxygenase</fullName>
    </submittedName>
</protein>
<feature type="domain" description="VOC" evidence="10">
    <location>
        <begin position="6"/>
        <end position="138"/>
    </location>
</feature>
<evidence type="ECO:0000256" key="9">
    <source>
        <dbReference type="RuleBase" id="RU000683"/>
    </source>
</evidence>
<organism evidence="11 12">
    <name type="scientific">Azotobacter beijerinckii</name>
    <dbReference type="NCBI Taxonomy" id="170623"/>
    <lineage>
        <taxon>Bacteria</taxon>
        <taxon>Pseudomonadati</taxon>
        <taxon>Pseudomonadota</taxon>
        <taxon>Gammaproteobacteria</taxon>
        <taxon>Pseudomonadales</taxon>
        <taxon>Pseudomonadaceae</taxon>
        <taxon>Azotobacter</taxon>
    </lineage>
</organism>
<keyword evidence="8 9" id="KW-0408">Iron</keyword>
<dbReference type="Proteomes" id="UP000199005">
    <property type="component" value="Unassembled WGS sequence"/>
</dbReference>
<dbReference type="PROSITE" id="PS51819">
    <property type="entry name" value="VOC"/>
    <property type="match status" value="1"/>
</dbReference>
<evidence type="ECO:0000256" key="1">
    <source>
        <dbReference type="ARBA" id="ARBA00001954"/>
    </source>
</evidence>